<evidence type="ECO:0000256" key="2">
    <source>
        <dbReference type="RuleBase" id="RU363072"/>
    </source>
</evidence>
<accession>A0A5C5ZBK2</accession>
<organism evidence="3 4">
    <name type="scientific">Novipirellula herctigrandis</name>
    <dbReference type="NCBI Taxonomy" id="2527986"/>
    <lineage>
        <taxon>Bacteria</taxon>
        <taxon>Pseudomonadati</taxon>
        <taxon>Planctomycetota</taxon>
        <taxon>Planctomycetia</taxon>
        <taxon>Pirellulales</taxon>
        <taxon>Pirellulaceae</taxon>
        <taxon>Novipirellula</taxon>
    </lineage>
</organism>
<evidence type="ECO:0000313" key="4">
    <source>
        <dbReference type="Proteomes" id="UP000315010"/>
    </source>
</evidence>
<keyword evidence="4" id="KW-1185">Reference proteome</keyword>
<evidence type="ECO:0000313" key="3">
    <source>
        <dbReference type="EMBL" id="TWT84550.1"/>
    </source>
</evidence>
<proteinExistence type="inferred from homology"/>
<dbReference type="Proteomes" id="UP000315010">
    <property type="component" value="Unassembled WGS sequence"/>
</dbReference>
<dbReference type="GO" id="GO:0015288">
    <property type="term" value="F:porin activity"/>
    <property type="evidence" value="ECO:0007669"/>
    <property type="project" value="InterPro"/>
</dbReference>
<comment type="caution">
    <text evidence="3">The sequence shown here is derived from an EMBL/GenBank/DDBJ whole genome shotgun (WGS) entry which is preliminary data.</text>
</comment>
<dbReference type="Pfam" id="PF04966">
    <property type="entry name" value="OprB"/>
    <property type="match status" value="1"/>
</dbReference>
<dbReference type="GO" id="GO:0016020">
    <property type="term" value="C:membrane"/>
    <property type="evidence" value="ECO:0007669"/>
    <property type="project" value="InterPro"/>
</dbReference>
<dbReference type="InterPro" id="IPR007049">
    <property type="entry name" value="Carb-sel_porin_OprB"/>
</dbReference>
<name>A0A5C5ZBK2_9BACT</name>
<evidence type="ECO:0000256" key="1">
    <source>
        <dbReference type="ARBA" id="ARBA00008769"/>
    </source>
</evidence>
<dbReference type="EMBL" id="SJPJ01000001">
    <property type="protein sequence ID" value="TWT84550.1"/>
    <property type="molecule type" value="Genomic_DNA"/>
</dbReference>
<dbReference type="GO" id="GO:0008643">
    <property type="term" value="P:carbohydrate transport"/>
    <property type="evidence" value="ECO:0007669"/>
    <property type="project" value="InterPro"/>
</dbReference>
<dbReference type="Gene3D" id="2.40.160.180">
    <property type="entry name" value="Carbohydrate-selective porin OprB"/>
    <property type="match status" value="1"/>
</dbReference>
<dbReference type="AlphaFoldDB" id="A0A5C5ZBK2"/>
<comment type="similarity">
    <text evidence="1 2">Belongs to the OprB family.</text>
</comment>
<reference evidence="3 4" key="1">
    <citation type="submission" date="2019-02" db="EMBL/GenBank/DDBJ databases">
        <title>Deep-cultivation of Planctomycetes and their phenomic and genomic characterization uncovers novel biology.</title>
        <authorList>
            <person name="Wiegand S."/>
            <person name="Jogler M."/>
            <person name="Boedeker C."/>
            <person name="Pinto D."/>
            <person name="Vollmers J."/>
            <person name="Rivas-Marin E."/>
            <person name="Kohn T."/>
            <person name="Peeters S.H."/>
            <person name="Heuer A."/>
            <person name="Rast P."/>
            <person name="Oberbeckmann S."/>
            <person name="Bunk B."/>
            <person name="Jeske O."/>
            <person name="Meyerdierks A."/>
            <person name="Storesund J.E."/>
            <person name="Kallscheuer N."/>
            <person name="Luecker S."/>
            <person name="Lage O.M."/>
            <person name="Pohl T."/>
            <person name="Merkel B.J."/>
            <person name="Hornburger P."/>
            <person name="Mueller R.-W."/>
            <person name="Bruemmer F."/>
            <person name="Labrenz M."/>
            <person name="Spormann A.M."/>
            <person name="Op Den Camp H."/>
            <person name="Overmann J."/>
            <person name="Amann R."/>
            <person name="Jetten M.S.M."/>
            <person name="Mascher T."/>
            <person name="Medema M.H."/>
            <person name="Devos D.P."/>
            <person name="Kaster A.-K."/>
            <person name="Ovreas L."/>
            <person name="Rohde M."/>
            <person name="Galperin M.Y."/>
            <person name="Jogler C."/>
        </authorList>
    </citation>
    <scope>NUCLEOTIDE SEQUENCE [LARGE SCALE GENOMIC DNA]</scope>
    <source>
        <strain evidence="3 4">CA13</strain>
    </source>
</reference>
<dbReference type="InterPro" id="IPR038673">
    <property type="entry name" value="OprB_sf"/>
</dbReference>
<sequence>MRRIACLAVILSMHCITAMDARGQNRDPEAVFERAEQLELMGVDTHWYGGCFADCLSDLKRASDNLERSGGPSLIGLYAPIWQFGTQGGNKSNMLSQSFNLYSEWELLHRPGNEGTLYTFFLHESDSLGHSAGQFANSVGTTILANDDVGDATNALGHLAWTQNFLDGNVQISVGQLALKIMLDQNDYAGWDRTSFMAQPLAGNPVRNFPIAGLGIDTTVHLTNDFQVSFLLADADGYPFYPDFKSFGRRFVYVPGFVYTPTIHGWGKGRYEVNFSHIERTERFGGSGPSSSVWLFSFQQEFSPKLATFFRFGTGDGRRTPVQQALSTGIVFTQALGYNNDRLGIGFMWQDPTDSTRRDDYGMEMFWKLQMTENIEVTPDVQLYFDPSNSPSRNTEAAFGLRVGFSF</sequence>
<gene>
    <name evidence="3" type="primary">aaxA</name>
    <name evidence="3" type="ORF">CA13_60300</name>
</gene>
<protein>
    <submittedName>
        <fullName evidence="3">Porin AaxA</fullName>
    </submittedName>
</protein>